<feature type="transmembrane region" description="Helical" evidence="6">
    <location>
        <begin position="323"/>
        <end position="342"/>
    </location>
</feature>
<comment type="subcellular location">
    <subcellularLocation>
        <location evidence="1">Cell membrane</location>
        <topology evidence="1">Multi-pass membrane protein</topology>
    </subcellularLocation>
</comment>
<reference evidence="7" key="1">
    <citation type="submission" date="2011-01" db="EMBL/GenBank/DDBJ databases">
        <authorList>
            <person name="Muzny D."/>
            <person name="Qin X."/>
            <person name="Buhay C."/>
            <person name="Dugan-Rocha S."/>
            <person name="Ding Y."/>
            <person name="Chen G."/>
            <person name="Hawes A."/>
            <person name="Holder M."/>
            <person name="Jhangiani S."/>
            <person name="Johnson A."/>
            <person name="Khan Z."/>
            <person name="Li Z."/>
            <person name="Liu W."/>
            <person name="Liu X."/>
            <person name="Perez L."/>
            <person name="Shen H."/>
            <person name="Wang Q."/>
            <person name="Watt J."/>
            <person name="Xi L."/>
            <person name="Xin Y."/>
            <person name="Zhou J."/>
            <person name="Deng J."/>
            <person name="Jiang H."/>
            <person name="Liu Y."/>
            <person name="Qu J."/>
            <person name="Song X.-Z."/>
            <person name="Zhang L."/>
            <person name="Villasana D."/>
            <person name="Johnson A."/>
            <person name="Liu J."/>
            <person name="Liyanage D."/>
            <person name="Lorensuhewa L."/>
            <person name="Robinson T."/>
            <person name="Song A."/>
            <person name="Song B.-B."/>
            <person name="Dinh H."/>
            <person name="Thornton R."/>
            <person name="Coyle M."/>
            <person name="Francisco L."/>
            <person name="Jackson L."/>
            <person name="Javaid M."/>
            <person name="Korchina V."/>
            <person name="Kovar C."/>
            <person name="Mata R."/>
            <person name="Mathew T."/>
            <person name="Ngo R."/>
            <person name="Nguyen L."/>
            <person name="Nguyen N."/>
            <person name="Okwuonu G."/>
            <person name="Ongeri F."/>
            <person name="Pham C."/>
            <person name="Simmons D."/>
            <person name="Wilczek-Boney K."/>
            <person name="Hale W."/>
            <person name="Jakkamsetti A."/>
            <person name="Pham P."/>
            <person name="Ruth R."/>
            <person name="San Lucas F."/>
            <person name="Warren J."/>
            <person name="Zhang J."/>
            <person name="Zhao Z."/>
            <person name="Zhou C."/>
            <person name="Zhu D."/>
            <person name="Lee S."/>
            <person name="Bess C."/>
            <person name="Blankenburg K."/>
            <person name="Forbes L."/>
            <person name="Fu Q."/>
            <person name="Gubbala S."/>
            <person name="Hirani K."/>
            <person name="Jayaseelan J.C."/>
            <person name="Lara F."/>
            <person name="Munidasa M."/>
            <person name="Palculict T."/>
            <person name="Patil S."/>
            <person name="Pu L.-L."/>
            <person name="Saada N."/>
            <person name="Tang L."/>
            <person name="Weissenberger G."/>
            <person name="Zhu Y."/>
            <person name="Hemphill L."/>
            <person name="Shang Y."/>
            <person name="Youmans B."/>
            <person name="Ayvaz T."/>
            <person name="Ross M."/>
            <person name="Santibanez J."/>
            <person name="Aqrawi P."/>
            <person name="Gross S."/>
            <person name="Joshi V."/>
            <person name="Fowler G."/>
            <person name="Nazareth L."/>
            <person name="Reid J."/>
            <person name="Worley K."/>
            <person name="Petrosino J."/>
            <person name="Highlander S."/>
            <person name="Gibbs R."/>
        </authorList>
    </citation>
    <scope>NUCLEOTIDE SEQUENCE [LARGE SCALE GENOMIC DNA]</scope>
    <source>
        <strain evidence="7">ATCC 33269</strain>
    </source>
</reference>
<dbReference type="STRING" id="28134.SAMN05444288_1417"/>
<evidence type="ECO:0000313" key="8">
    <source>
        <dbReference type="Proteomes" id="UP000005580"/>
    </source>
</evidence>
<feature type="transmembrane region" description="Helical" evidence="6">
    <location>
        <begin position="411"/>
        <end position="429"/>
    </location>
</feature>
<feature type="transmembrane region" description="Helical" evidence="6">
    <location>
        <begin position="52"/>
        <end position="70"/>
    </location>
</feature>
<keyword evidence="5 6" id="KW-0472">Membrane</keyword>
<keyword evidence="8" id="KW-1185">Reference proteome</keyword>
<gene>
    <name evidence="7" type="ORF">HMPREF0663_11778</name>
</gene>
<feature type="transmembrane region" description="Helical" evidence="6">
    <location>
        <begin position="383"/>
        <end position="405"/>
    </location>
</feature>
<dbReference type="PANTHER" id="PTHR30250">
    <property type="entry name" value="PST FAMILY PREDICTED COLANIC ACID TRANSPORTER"/>
    <property type="match status" value="1"/>
</dbReference>
<feature type="transmembrane region" description="Helical" evidence="6">
    <location>
        <begin position="20"/>
        <end position="40"/>
    </location>
</feature>
<evidence type="ECO:0000256" key="4">
    <source>
        <dbReference type="ARBA" id="ARBA00022989"/>
    </source>
</evidence>
<feature type="transmembrane region" description="Helical" evidence="6">
    <location>
        <begin position="138"/>
        <end position="160"/>
    </location>
</feature>
<feature type="transmembrane region" description="Helical" evidence="6">
    <location>
        <begin position="354"/>
        <end position="376"/>
    </location>
</feature>
<protein>
    <recommendedName>
        <fullName evidence="9">Polysaccharide biosynthesis protein</fullName>
    </recommendedName>
</protein>
<comment type="caution">
    <text evidence="7">The sequence shown here is derived from an EMBL/GenBank/DDBJ whole genome shotgun (WGS) entry which is preliminary data.</text>
</comment>
<evidence type="ECO:0000313" key="7">
    <source>
        <dbReference type="EMBL" id="EFZ36865.1"/>
    </source>
</evidence>
<keyword evidence="3 6" id="KW-0812">Transmembrane</keyword>
<feature type="transmembrane region" description="Helical" evidence="6">
    <location>
        <begin position="239"/>
        <end position="258"/>
    </location>
</feature>
<name>E7RRH7_9BACT</name>
<evidence type="ECO:0000256" key="3">
    <source>
        <dbReference type="ARBA" id="ARBA00022692"/>
    </source>
</evidence>
<dbReference type="AlphaFoldDB" id="E7RRH7"/>
<dbReference type="InterPro" id="IPR050833">
    <property type="entry name" value="Poly_Biosynth_Transport"/>
</dbReference>
<keyword evidence="2" id="KW-1003">Cell membrane</keyword>
<dbReference type="HOGENOM" id="CLU_044954_1_0_10"/>
<dbReference type="EMBL" id="AEPE02000005">
    <property type="protein sequence ID" value="EFZ36865.1"/>
    <property type="molecule type" value="Genomic_DNA"/>
</dbReference>
<accession>E7RRH7</accession>
<keyword evidence="4 6" id="KW-1133">Transmembrane helix</keyword>
<dbReference type="Proteomes" id="UP000005580">
    <property type="component" value="Unassembled WGS sequence"/>
</dbReference>
<dbReference type="PANTHER" id="PTHR30250:SF11">
    <property type="entry name" value="O-ANTIGEN TRANSPORTER-RELATED"/>
    <property type="match status" value="1"/>
</dbReference>
<sequence>MNILQILGNNKRTALMRKNILASFLIKGWTGLIYLLIVPITLKCLGEYENGLWLTISALLIWIDNMDIGLGNGLRNNLASCIAHGETRQARQFVSNTFFMLIFIIVPTLLLLIFLITHTDIYTFLNIDHKLVLNLDKIIITALIFVCSTFIFKFIGNLYLGLQLPAVSNLLVCCGYTLSFVGTYILYVIHHGTLWNIAIINTASPLIVYLISYPYTFFIRYPQLRPKLKDLNFRVAANLFKIGIKFFLLQMSSSFVFLTSSLLMEKLFSPILVTPYQITYRYFSIILHAFTIICSPYWSATTDAYERKDFEWILDASKKIKKIILGSFAVIILLLILSRPIYSVWIGNQVDIPIAFSIGMALYMMITIYCLAYCYFLNGIGALNIQLFCTLTGAALFFILVFTLKEVFNDALIIIISLCVSNLPSLVCNRVQFYKISHRTAKGIWKK</sequence>
<dbReference type="eggNOG" id="COG2244">
    <property type="taxonomic scope" value="Bacteria"/>
</dbReference>
<proteinExistence type="predicted"/>
<evidence type="ECO:0000256" key="5">
    <source>
        <dbReference type="ARBA" id="ARBA00023136"/>
    </source>
</evidence>
<feature type="transmembrane region" description="Helical" evidence="6">
    <location>
        <begin position="98"/>
        <end position="118"/>
    </location>
</feature>
<evidence type="ECO:0008006" key="9">
    <source>
        <dbReference type="Google" id="ProtNLM"/>
    </source>
</evidence>
<evidence type="ECO:0000256" key="2">
    <source>
        <dbReference type="ARBA" id="ARBA00022475"/>
    </source>
</evidence>
<evidence type="ECO:0000256" key="6">
    <source>
        <dbReference type="SAM" id="Phobius"/>
    </source>
</evidence>
<organism evidence="7 8">
    <name type="scientific">Hoylesella oralis ATCC 33269</name>
    <dbReference type="NCBI Taxonomy" id="873533"/>
    <lineage>
        <taxon>Bacteria</taxon>
        <taxon>Pseudomonadati</taxon>
        <taxon>Bacteroidota</taxon>
        <taxon>Bacteroidia</taxon>
        <taxon>Bacteroidales</taxon>
        <taxon>Prevotellaceae</taxon>
        <taxon>Hoylesella</taxon>
    </lineage>
</organism>
<feature type="transmembrane region" description="Helical" evidence="6">
    <location>
        <begin position="195"/>
        <end position="218"/>
    </location>
</feature>
<feature type="transmembrane region" description="Helical" evidence="6">
    <location>
        <begin position="167"/>
        <end position="189"/>
    </location>
</feature>
<evidence type="ECO:0000256" key="1">
    <source>
        <dbReference type="ARBA" id="ARBA00004651"/>
    </source>
</evidence>
<feature type="transmembrane region" description="Helical" evidence="6">
    <location>
        <begin position="278"/>
        <end position="298"/>
    </location>
</feature>
<dbReference type="GO" id="GO:0005886">
    <property type="term" value="C:plasma membrane"/>
    <property type="evidence" value="ECO:0007669"/>
    <property type="project" value="UniProtKB-SubCell"/>
</dbReference>